<dbReference type="SMART" id="SM00535">
    <property type="entry name" value="RIBOc"/>
    <property type="match status" value="2"/>
</dbReference>
<evidence type="ECO:0000256" key="6">
    <source>
        <dbReference type="ARBA" id="ARBA00022840"/>
    </source>
</evidence>
<name>A0AAD6D5M9_9EURO</name>
<keyword evidence="2" id="KW-0677">Repeat</keyword>
<protein>
    <submittedName>
        <fullName evidence="15">ATP-dependent helicase dcl2-2</fullName>
    </submittedName>
</protein>
<dbReference type="SMART" id="SM00487">
    <property type="entry name" value="DEXDc"/>
    <property type="match status" value="1"/>
</dbReference>
<comment type="similarity">
    <text evidence="10">Belongs to the helicase family. Dicer subfamily.</text>
</comment>
<dbReference type="GO" id="GO:0004525">
    <property type="term" value="F:ribonuclease III activity"/>
    <property type="evidence" value="ECO:0007669"/>
    <property type="project" value="InterPro"/>
</dbReference>
<evidence type="ECO:0000256" key="8">
    <source>
        <dbReference type="ARBA" id="ARBA00023118"/>
    </source>
</evidence>
<dbReference type="PROSITE" id="PS51192">
    <property type="entry name" value="HELICASE_ATP_BIND_1"/>
    <property type="match status" value="1"/>
</dbReference>
<keyword evidence="5 15" id="KW-0347">Helicase</keyword>
<organism evidence="15 16">
    <name type="scientific">Penicillium frequentans</name>
    <dbReference type="NCBI Taxonomy" id="3151616"/>
    <lineage>
        <taxon>Eukaryota</taxon>
        <taxon>Fungi</taxon>
        <taxon>Dikarya</taxon>
        <taxon>Ascomycota</taxon>
        <taxon>Pezizomycotina</taxon>
        <taxon>Eurotiomycetes</taxon>
        <taxon>Eurotiomycetidae</taxon>
        <taxon>Eurotiales</taxon>
        <taxon>Aspergillaceae</taxon>
        <taxon>Penicillium</taxon>
    </lineage>
</organism>
<dbReference type="GO" id="GO:0030422">
    <property type="term" value="P:siRNA processing"/>
    <property type="evidence" value="ECO:0007669"/>
    <property type="project" value="TreeGrafter"/>
</dbReference>
<proteinExistence type="inferred from homology"/>
<dbReference type="GO" id="GO:0005524">
    <property type="term" value="F:ATP binding"/>
    <property type="evidence" value="ECO:0007669"/>
    <property type="project" value="UniProtKB-KW"/>
</dbReference>
<dbReference type="InterPro" id="IPR001650">
    <property type="entry name" value="Helicase_C-like"/>
</dbReference>
<evidence type="ECO:0000259" key="14">
    <source>
        <dbReference type="PROSITE" id="PS51327"/>
    </source>
</evidence>
<keyword evidence="16" id="KW-1185">Reference proteome</keyword>
<evidence type="ECO:0000256" key="4">
    <source>
        <dbReference type="ARBA" id="ARBA00022801"/>
    </source>
</evidence>
<feature type="domain" description="RNase III" evidence="11">
    <location>
        <begin position="880"/>
        <end position="1022"/>
    </location>
</feature>
<dbReference type="PROSITE" id="PS50142">
    <property type="entry name" value="RNASE_3_2"/>
    <property type="match status" value="2"/>
</dbReference>
<comment type="function">
    <text evidence="9">Dicer-like endonuclease involved in cleaving double-stranded RNA in the RNA interference (RNAi) pathway. Produces 21 to 25 bp dsRNAs (siRNAs) which target the selective destruction of homologous RNAs leading to sequence-specific suppression of gene expression, called post-transcriptional gene silencing (PTGS). Part of a broad host defense response against viral infection and transposons.</text>
</comment>
<dbReference type="SMART" id="SM00490">
    <property type="entry name" value="HELICc"/>
    <property type="match status" value="1"/>
</dbReference>
<feature type="domain" description="Helicase C-terminal" evidence="13">
    <location>
        <begin position="339"/>
        <end position="512"/>
    </location>
</feature>
<dbReference type="Pfam" id="PF00636">
    <property type="entry name" value="Ribonuclease_3"/>
    <property type="match status" value="2"/>
</dbReference>
<dbReference type="InterPro" id="IPR005034">
    <property type="entry name" value="Dicer_dimerisation"/>
</dbReference>
<dbReference type="GO" id="GO:0005634">
    <property type="term" value="C:nucleus"/>
    <property type="evidence" value="ECO:0007669"/>
    <property type="project" value="TreeGrafter"/>
</dbReference>
<keyword evidence="8" id="KW-0051">Antiviral defense</keyword>
<keyword evidence="4" id="KW-0378">Hydrolase</keyword>
<dbReference type="EMBL" id="JAQIZZ010000001">
    <property type="protein sequence ID" value="KAJ5556448.1"/>
    <property type="molecule type" value="Genomic_DNA"/>
</dbReference>
<comment type="caution">
    <text evidence="15">The sequence shown here is derived from an EMBL/GenBank/DDBJ whole genome shotgun (WGS) entry which is preliminary data.</text>
</comment>
<evidence type="ECO:0000256" key="3">
    <source>
        <dbReference type="ARBA" id="ARBA00022741"/>
    </source>
</evidence>
<evidence type="ECO:0000256" key="5">
    <source>
        <dbReference type="ARBA" id="ARBA00022806"/>
    </source>
</evidence>
<accession>A0AAD6D5M9</accession>
<dbReference type="InterPro" id="IPR038248">
    <property type="entry name" value="Dicer_dimer_sf"/>
</dbReference>
<dbReference type="InterPro" id="IPR000999">
    <property type="entry name" value="RNase_III_dom"/>
</dbReference>
<sequence length="1356" mass="152754">MPPSRKENQPLKERAYQLEMLQASLQQNIIVAMGTGTGKTLIAVLRIREELNMSPDKLVWFLCPTIALCEQQVETLRSHLPSSRARSFTGRDQVDRWGEKAIWDAALASVRVAVSTHQVLLDALTHGFINMNQFSLLVFDEAHHCTKNSPANKIMTTFYHPYKQTIPSALPRILGLSASPGNADVSSLQALEINLDSRCMAPNRHYKELLDFTNRPEIRICCFLADDWLCKTTEPQLLSRLRDMVERASKSHHSSKTSQLRRFLRRSEALYHELGSWAVAEYMSTSIRHFKEHQRSHAETNWSPRAVKDFTMQIVCDLGWLEQPQLPIVPADLSPKCRELLETLSRLADCNFHGLIFVDQRATAIILKSLIERYPGIKYPLRCGTFIGMSNIHGRRNLDISHAEIRGQEETLAKFRMRALDLIITTNVMEEGIDIPACNTVISFDRPRSIRSFVQRRGRARQGKFTFIIFPDDEQDEEELRKLIAAEDGLEKTYRDDTRAVSNLPCEAESYSSLVVESTGAQLGMLDAASHLNIFCAKVLKQPHTTNRPIYRHQERPNDQIRATVLLPSALHPSLQEIDGLSWWSSRKLANADAALQAYKALRAAGLVNDHLLPTKPADLVDPALLACKGFHLLPEPINPWAELAARWDSGEVSLYAHRLQIQHPRKDTLELVIIIPLQINMQARFPLFLDDKTTTMVHLWPGSLVAADNQARMLYRQVTHLILQSVHGGLLQHKHQMDFVALFVPDAAPGAMQAFLDAFSGSIRLNEALKTAHHTCEPGLLRDPTRPLYPWIMDSWPSDHYCSAEELQGHIYPLPRRRNFLSRCPPGGSTSAYAAPTHEAKKTSQDDQKLTVDCLPFRWAEAALYIPSITHEIGTHMVAEQLREKVLSGMEFHRIGLLSLAIQPTCSERPARFRSLAFFGATFLKYIISEQLFLHHYAWHEGLLSKVKEAVISDCGLAQAAKMCGLGRFLITRRFSGKKWESIWISSLLSPRSFAEPRKVSTRTLAEMVRAIVGAAYVDGGSKQAADCAAAIVPAIKTWHAAALRDGSFEQTRPGFMVSRSSALGETEKLIGYTFTDRSLLVEALTHPSHYGSGLTRTSAYGRLSFLGDAVLELVVTQTLLHAPKRTLEVDRLQSLRTAVTNHLFLTFVCLGFHLDIHAEGDVSLPTLSRTVEPLDEVYLWTFLQSHNHELTTALSTFRSASRHDCWRIQRAFLRNIRYPWAELAAMSGHNVLSDIVKSVIGAVFVDSQASLRDCQRLVGRMGILGRVKQLLRNKVVTDHPKVLLHKVYPKAKMFFQSYTTPTSENKFCCAVWLNDEKTVDCRGYPNREAAMISASQAIARLHQESLKASNGQEI</sequence>
<reference evidence="15 16" key="1">
    <citation type="journal article" date="2023" name="IMA Fungus">
        <title>Comparative genomic study of the Penicillium genus elucidates a diverse pangenome and 15 lateral gene transfer events.</title>
        <authorList>
            <person name="Petersen C."/>
            <person name="Sorensen T."/>
            <person name="Nielsen M.R."/>
            <person name="Sondergaard T.E."/>
            <person name="Sorensen J.L."/>
            <person name="Fitzpatrick D.A."/>
            <person name="Frisvad J.C."/>
            <person name="Nielsen K.L."/>
        </authorList>
    </citation>
    <scope>NUCLEOTIDE SEQUENCE [LARGE SCALE GENOMIC DNA]</scope>
    <source>
        <strain evidence="15 16">IBT 35679</strain>
    </source>
</reference>
<evidence type="ECO:0000256" key="9">
    <source>
        <dbReference type="ARBA" id="ARBA00025403"/>
    </source>
</evidence>
<dbReference type="GO" id="GO:0050688">
    <property type="term" value="P:regulation of defense response to virus"/>
    <property type="evidence" value="ECO:0007669"/>
    <property type="project" value="UniProtKB-KW"/>
</dbReference>
<feature type="domain" description="Helicase ATP-binding" evidence="12">
    <location>
        <begin position="20"/>
        <end position="198"/>
    </location>
</feature>
<dbReference type="SUPFAM" id="SSF69065">
    <property type="entry name" value="RNase III domain-like"/>
    <property type="match status" value="2"/>
</dbReference>
<evidence type="ECO:0000259" key="13">
    <source>
        <dbReference type="PROSITE" id="PS51194"/>
    </source>
</evidence>
<dbReference type="PROSITE" id="PS51327">
    <property type="entry name" value="DICER_DSRBF"/>
    <property type="match status" value="1"/>
</dbReference>
<dbReference type="Gene3D" id="3.40.50.300">
    <property type="entry name" value="P-loop containing nucleotide triphosphate hydrolases"/>
    <property type="match status" value="2"/>
</dbReference>
<evidence type="ECO:0000259" key="12">
    <source>
        <dbReference type="PROSITE" id="PS51192"/>
    </source>
</evidence>
<dbReference type="CDD" id="cd00593">
    <property type="entry name" value="RIBOc"/>
    <property type="match status" value="2"/>
</dbReference>
<dbReference type="Pfam" id="PF03368">
    <property type="entry name" value="Dicer_dimer"/>
    <property type="match status" value="1"/>
</dbReference>
<dbReference type="InterPro" id="IPR027417">
    <property type="entry name" value="P-loop_NTPase"/>
</dbReference>
<evidence type="ECO:0000259" key="11">
    <source>
        <dbReference type="PROSITE" id="PS50142"/>
    </source>
</evidence>
<dbReference type="Pfam" id="PF00271">
    <property type="entry name" value="Helicase_C"/>
    <property type="match status" value="1"/>
</dbReference>
<evidence type="ECO:0000256" key="10">
    <source>
        <dbReference type="PROSITE-ProRule" id="PRU00657"/>
    </source>
</evidence>
<dbReference type="SUPFAM" id="SSF52540">
    <property type="entry name" value="P-loop containing nucleoside triphosphate hydrolases"/>
    <property type="match status" value="1"/>
</dbReference>
<evidence type="ECO:0000313" key="16">
    <source>
        <dbReference type="Proteomes" id="UP001220324"/>
    </source>
</evidence>
<keyword evidence="6" id="KW-0067">ATP-binding</keyword>
<dbReference type="Proteomes" id="UP001220324">
    <property type="component" value="Unassembled WGS sequence"/>
</dbReference>
<dbReference type="GO" id="GO:0003723">
    <property type="term" value="F:RNA binding"/>
    <property type="evidence" value="ECO:0007669"/>
    <property type="project" value="UniProtKB-UniRule"/>
</dbReference>
<dbReference type="InterPro" id="IPR014001">
    <property type="entry name" value="Helicase_ATP-bd"/>
</dbReference>
<keyword evidence="3" id="KW-0547">Nucleotide-binding</keyword>
<evidence type="ECO:0000256" key="1">
    <source>
        <dbReference type="ARBA" id="ARBA00022721"/>
    </source>
</evidence>
<evidence type="ECO:0000313" key="15">
    <source>
        <dbReference type="EMBL" id="KAJ5556448.1"/>
    </source>
</evidence>
<feature type="domain" description="Dicer dsRNA-binding fold" evidence="14">
    <location>
        <begin position="528"/>
        <end position="622"/>
    </location>
</feature>
<dbReference type="GO" id="GO:0005737">
    <property type="term" value="C:cytoplasm"/>
    <property type="evidence" value="ECO:0007669"/>
    <property type="project" value="TreeGrafter"/>
</dbReference>
<keyword evidence="7 10" id="KW-0694">RNA-binding</keyword>
<dbReference type="Gene3D" id="1.10.1520.10">
    <property type="entry name" value="Ribonuclease III domain"/>
    <property type="match status" value="2"/>
</dbReference>
<dbReference type="PROSITE" id="PS51194">
    <property type="entry name" value="HELICASE_CTER"/>
    <property type="match status" value="1"/>
</dbReference>
<dbReference type="Gene3D" id="3.30.160.380">
    <property type="entry name" value="Dicer dimerisation domain"/>
    <property type="match status" value="1"/>
</dbReference>
<dbReference type="GO" id="GO:0004386">
    <property type="term" value="F:helicase activity"/>
    <property type="evidence" value="ECO:0007669"/>
    <property type="project" value="UniProtKB-KW"/>
</dbReference>
<dbReference type="Pfam" id="PF00270">
    <property type="entry name" value="DEAD"/>
    <property type="match status" value="1"/>
</dbReference>
<dbReference type="PANTHER" id="PTHR14950:SF37">
    <property type="entry name" value="ENDORIBONUCLEASE DICER"/>
    <property type="match status" value="1"/>
</dbReference>
<keyword evidence="1" id="KW-0930">Antiviral protein</keyword>
<dbReference type="InterPro" id="IPR036389">
    <property type="entry name" value="RNase_III_sf"/>
</dbReference>
<gene>
    <name evidence="15" type="ORF">N7494_000363</name>
</gene>
<evidence type="ECO:0000256" key="2">
    <source>
        <dbReference type="ARBA" id="ARBA00022737"/>
    </source>
</evidence>
<dbReference type="PANTHER" id="PTHR14950">
    <property type="entry name" value="DICER-RELATED"/>
    <property type="match status" value="1"/>
</dbReference>
<feature type="domain" description="RNase III" evidence="11">
    <location>
        <begin position="1065"/>
        <end position="1250"/>
    </location>
</feature>
<dbReference type="InterPro" id="IPR011545">
    <property type="entry name" value="DEAD/DEAH_box_helicase_dom"/>
</dbReference>
<evidence type="ECO:0000256" key="7">
    <source>
        <dbReference type="ARBA" id="ARBA00022884"/>
    </source>
</evidence>
<dbReference type="CDD" id="cd18034">
    <property type="entry name" value="DEXHc_dicer"/>
    <property type="match status" value="1"/>
</dbReference>
<dbReference type="GO" id="GO:0051607">
    <property type="term" value="P:defense response to virus"/>
    <property type="evidence" value="ECO:0007669"/>
    <property type="project" value="UniProtKB-KW"/>
</dbReference>